<dbReference type="Pfam" id="PF12669">
    <property type="entry name" value="FeoB_associated"/>
    <property type="match status" value="1"/>
</dbReference>
<reference evidence="2" key="1">
    <citation type="submission" date="2018-05" db="EMBL/GenBank/DDBJ databases">
        <authorList>
            <person name="Lanie J.A."/>
            <person name="Ng W.-L."/>
            <person name="Kazmierczak K.M."/>
            <person name="Andrzejewski T.M."/>
            <person name="Davidsen T.M."/>
            <person name="Wayne K.J."/>
            <person name="Tettelin H."/>
            <person name="Glass J.I."/>
            <person name="Rusch D."/>
            <person name="Podicherti R."/>
            <person name="Tsui H.-C.T."/>
            <person name="Winkler M.E."/>
        </authorList>
    </citation>
    <scope>NUCLEOTIDE SEQUENCE</scope>
</reference>
<keyword evidence="1" id="KW-1133">Transmembrane helix</keyword>
<accession>A0A381XE24</accession>
<organism evidence="2">
    <name type="scientific">marine metagenome</name>
    <dbReference type="NCBI Taxonomy" id="408172"/>
    <lineage>
        <taxon>unclassified sequences</taxon>
        <taxon>metagenomes</taxon>
        <taxon>ecological metagenomes</taxon>
    </lineage>
</organism>
<sequence>MDGDWQTWIVLGIVALAAVWMARRFLGKSGGSCGGGCDCPGKTITPKREE</sequence>
<evidence type="ECO:0000313" key="2">
    <source>
        <dbReference type="EMBL" id="SVA62731.1"/>
    </source>
</evidence>
<name>A0A381XE24_9ZZZZ</name>
<proteinExistence type="predicted"/>
<keyword evidence="1" id="KW-0472">Membrane</keyword>
<evidence type="ECO:0000256" key="1">
    <source>
        <dbReference type="SAM" id="Phobius"/>
    </source>
</evidence>
<evidence type="ECO:0008006" key="3">
    <source>
        <dbReference type="Google" id="ProtNLM"/>
    </source>
</evidence>
<gene>
    <name evidence="2" type="ORF">METZ01_LOCUS115585</name>
</gene>
<feature type="transmembrane region" description="Helical" evidence="1">
    <location>
        <begin position="6"/>
        <end position="22"/>
    </location>
</feature>
<dbReference type="AlphaFoldDB" id="A0A381XE24"/>
<dbReference type="EMBL" id="UINC01014763">
    <property type="protein sequence ID" value="SVA62731.1"/>
    <property type="molecule type" value="Genomic_DNA"/>
</dbReference>
<protein>
    <recommendedName>
        <fullName evidence="3">FeoB-associated Cys-rich membrane protein</fullName>
    </recommendedName>
</protein>
<keyword evidence="1" id="KW-0812">Transmembrane</keyword>